<feature type="compositionally biased region" description="Polar residues" evidence="1">
    <location>
        <begin position="596"/>
        <end position="605"/>
    </location>
</feature>
<feature type="compositionally biased region" description="Polar residues" evidence="1">
    <location>
        <begin position="758"/>
        <end position="779"/>
    </location>
</feature>
<reference evidence="2 3" key="1">
    <citation type="journal article" date="2022" name="Allergy">
        <title>Genome assembly and annotation of Periplaneta americana reveal a comprehensive cockroach allergen profile.</title>
        <authorList>
            <person name="Wang L."/>
            <person name="Xiong Q."/>
            <person name="Saelim N."/>
            <person name="Wang L."/>
            <person name="Nong W."/>
            <person name="Wan A.T."/>
            <person name="Shi M."/>
            <person name="Liu X."/>
            <person name="Cao Q."/>
            <person name="Hui J.H.L."/>
            <person name="Sookrung N."/>
            <person name="Leung T.F."/>
            <person name="Tungtrongchitr A."/>
            <person name="Tsui S.K.W."/>
        </authorList>
    </citation>
    <scope>NUCLEOTIDE SEQUENCE [LARGE SCALE GENOMIC DNA]</scope>
    <source>
        <strain evidence="2">PWHHKU_190912</strain>
    </source>
</reference>
<evidence type="ECO:0000313" key="2">
    <source>
        <dbReference type="EMBL" id="KAJ4441128.1"/>
    </source>
</evidence>
<dbReference type="EMBL" id="JAJSOF020000015">
    <property type="protein sequence ID" value="KAJ4441128.1"/>
    <property type="molecule type" value="Genomic_DNA"/>
</dbReference>
<feature type="compositionally biased region" description="Basic and acidic residues" evidence="1">
    <location>
        <begin position="839"/>
        <end position="848"/>
    </location>
</feature>
<feature type="region of interest" description="Disordered" evidence="1">
    <location>
        <begin position="28"/>
        <end position="102"/>
    </location>
</feature>
<sequence>MRHPILLETFVFVEVHGFERDIATIQQHATRRSEKNTNGTEFDSRTAKDLTTATIQESHRKAALSRQDEAKSTPVCEFARNSQKHKQLAHNSEKGSSSKLGSVSAKSVALRIEDVCTSGAQKHTRCDKTLERGDSVSIHRNLKIISEEYANDEKCNNSATVENISSTSKESVSTKKISPRLEPMISNNHSTISKENKESLVSHNGVLSNTANSNRNISGNNDRIQPSLQILSDGEKVTPNLHIKSAPIVFLNNTEKSYFPSILHSSSSLKGSSGELVSGSCKESEGSSKKIICLKEAVSNGKYSTLSSLEGVSSQESSLVRHEANTKQIKSGTSRVLSVASLHWLKMDVPIPAPAECEVRSLLKFLNAQGIAPIEINRQLCQVYGPNVMSKQMLRCSTRSSVMMVGFPLRSSSCTFWRPAGNSSCRYLRKKKTHQAIGQRRIFLSLPTNSEEKNYLQTDEFSPSLIISQSSKGLVEDETHQREASAPEVMEIDDTREMSQSLKNYIKKMTKQNTSKKYTLPPREIESLYDNTLQFQETKEGVQVYLRHAELNKCVKDKDKYSSVSIYSETAVNAVGKDDSRNTSKRRRSPPHHLKQSNPELSSKPQKGLINSRGDSESRGAAVSQNASVKSVNSRARSPSLCSRERTQPLTARNTEPSGDSGSTDCNDTDKLKSVEPSRSKGQRGYQHQAVSKREVSSSRRALGKGGQMSAQRKTMVQRKYSVESRTKPAQSNARRHVTDDIKMCVQKPEIVPRSLVTSCTRSDGTPTISNSHTSSSKQKVVRAKNDVISVADTKKHDSRGANAKLPLKTQVHDSIVQCYAISSNRKSPTTTQESPTDPLRDMSHDLEPSSNSMGLRGSTIPIQGKSVSRKRASTNLQMEMFTEEPLDPDGIECASVDYTESEIFEEKIKFPLVADSIEEVDEEMEYLQPPEFSTGKFGKR</sequence>
<feature type="compositionally biased region" description="Polar residues" evidence="1">
    <location>
        <begin position="648"/>
        <end position="666"/>
    </location>
</feature>
<feature type="compositionally biased region" description="Polar residues" evidence="1">
    <location>
        <begin position="623"/>
        <end position="641"/>
    </location>
</feature>
<feature type="compositionally biased region" description="Basic and acidic residues" evidence="1">
    <location>
        <begin position="668"/>
        <end position="679"/>
    </location>
</feature>
<evidence type="ECO:0000313" key="3">
    <source>
        <dbReference type="Proteomes" id="UP001148838"/>
    </source>
</evidence>
<feature type="region of interest" description="Disordered" evidence="1">
    <location>
        <begin position="758"/>
        <end position="783"/>
    </location>
</feature>
<feature type="compositionally biased region" description="Basic residues" evidence="1">
    <location>
        <begin position="583"/>
        <end position="595"/>
    </location>
</feature>
<feature type="region of interest" description="Disordered" evidence="1">
    <location>
        <begin position="575"/>
        <end position="737"/>
    </location>
</feature>
<organism evidence="2 3">
    <name type="scientific">Periplaneta americana</name>
    <name type="common">American cockroach</name>
    <name type="synonym">Blatta americana</name>
    <dbReference type="NCBI Taxonomy" id="6978"/>
    <lineage>
        <taxon>Eukaryota</taxon>
        <taxon>Metazoa</taxon>
        <taxon>Ecdysozoa</taxon>
        <taxon>Arthropoda</taxon>
        <taxon>Hexapoda</taxon>
        <taxon>Insecta</taxon>
        <taxon>Pterygota</taxon>
        <taxon>Neoptera</taxon>
        <taxon>Polyneoptera</taxon>
        <taxon>Dictyoptera</taxon>
        <taxon>Blattodea</taxon>
        <taxon>Blattoidea</taxon>
        <taxon>Blattidae</taxon>
        <taxon>Blattinae</taxon>
        <taxon>Periplaneta</taxon>
    </lineage>
</organism>
<comment type="caution">
    <text evidence="2">The sequence shown here is derived from an EMBL/GenBank/DDBJ whole genome shotgun (WGS) entry which is preliminary data.</text>
</comment>
<name>A0ABQ8T4F6_PERAM</name>
<accession>A0ABQ8T4F6</accession>
<protein>
    <submittedName>
        <fullName evidence="2">Uncharacterized protein</fullName>
    </submittedName>
</protein>
<evidence type="ECO:0000256" key="1">
    <source>
        <dbReference type="SAM" id="MobiDB-lite"/>
    </source>
</evidence>
<gene>
    <name evidence="2" type="ORF">ANN_10978</name>
</gene>
<feature type="compositionally biased region" description="Polar residues" evidence="1">
    <location>
        <begin position="823"/>
        <end position="836"/>
    </location>
</feature>
<proteinExistence type="predicted"/>
<feature type="region of interest" description="Disordered" evidence="1">
    <location>
        <begin position="823"/>
        <end position="861"/>
    </location>
</feature>
<dbReference type="Proteomes" id="UP001148838">
    <property type="component" value="Unassembled WGS sequence"/>
</dbReference>
<keyword evidence="3" id="KW-1185">Reference proteome</keyword>